<dbReference type="InterPro" id="IPR043128">
    <property type="entry name" value="Rev_trsase/Diguanyl_cyclase"/>
</dbReference>
<evidence type="ECO:0000313" key="1">
    <source>
        <dbReference type="EMBL" id="GMF59538.1"/>
    </source>
</evidence>
<gene>
    <name evidence="1" type="ORF">Pfra01_002574400</name>
</gene>
<dbReference type="PANTHER" id="PTHR33064">
    <property type="entry name" value="POL PROTEIN"/>
    <property type="match status" value="1"/>
</dbReference>
<evidence type="ECO:0000313" key="2">
    <source>
        <dbReference type="Proteomes" id="UP001165121"/>
    </source>
</evidence>
<proteinExistence type="predicted"/>
<dbReference type="AlphaFoldDB" id="A0A9W7D4S1"/>
<sequence>MRYGDRISRDAPVDFVEGIGGFTMDVIDVWHFAFRSVFNELIEIDACILSGCTSELLMGVDFMKAHGAIMAFHKSEVRYREGDRSVVIPFITYDEESSVRRAAVRMVRKTEFEGRTVMPIEVAVPATDGERGVFVPTRNTGAIMMAARVTTAKNGNAWGHELSCEGVRPLQRLVTAVRNFPRPANAIEVKRFTHLAGYYRRFVKDFGSLMAPLTKLLRKSSEWRWDDEQEAAFEMIKDILTTKPLLVYPDFRLPFRVDTVRLV</sequence>
<dbReference type="OrthoDB" id="119884at2759"/>
<keyword evidence="2" id="KW-1185">Reference proteome</keyword>
<comment type="caution">
    <text evidence="1">The sequence shown here is derived from an EMBL/GenBank/DDBJ whole genome shotgun (WGS) entry which is preliminary data.</text>
</comment>
<dbReference type="FunFam" id="3.30.70.270:FF:000020">
    <property type="entry name" value="Transposon Tf2-6 polyprotein-like Protein"/>
    <property type="match status" value="1"/>
</dbReference>
<name>A0A9W7D4S1_9STRA</name>
<dbReference type="InterPro" id="IPR043502">
    <property type="entry name" value="DNA/RNA_pol_sf"/>
</dbReference>
<dbReference type="SUPFAM" id="SSF56672">
    <property type="entry name" value="DNA/RNA polymerases"/>
    <property type="match status" value="1"/>
</dbReference>
<dbReference type="EMBL" id="BSXT01005056">
    <property type="protein sequence ID" value="GMF59538.1"/>
    <property type="molecule type" value="Genomic_DNA"/>
</dbReference>
<dbReference type="PANTHER" id="PTHR33064:SF37">
    <property type="entry name" value="RIBONUCLEASE H"/>
    <property type="match status" value="1"/>
</dbReference>
<organism evidence="1 2">
    <name type="scientific">Phytophthora fragariaefolia</name>
    <dbReference type="NCBI Taxonomy" id="1490495"/>
    <lineage>
        <taxon>Eukaryota</taxon>
        <taxon>Sar</taxon>
        <taxon>Stramenopiles</taxon>
        <taxon>Oomycota</taxon>
        <taxon>Peronosporomycetes</taxon>
        <taxon>Peronosporales</taxon>
        <taxon>Peronosporaceae</taxon>
        <taxon>Phytophthora</taxon>
    </lineage>
</organism>
<accession>A0A9W7D4S1</accession>
<dbReference type="Proteomes" id="UP001165121">
    <property type="component" value="Unassembled WGS sequence"/>
</dbReference>
<reference evidence="1" key="1">
    <citation type="submission" date="2023-04" db="EMBL/GenBank/DDBJ databases">
        <title>Phytophthora fragariaefolia NBRC 109709.</title>
        <authorList>
            <person name="Ichikawa N."/>
            <person name="Sato H."/>
            <person name="Tonouchi N."/>
        </authorList>
    </citation>
    <scope>NUCLEOTIDE SEQUENCE</scope>
    <source>
        <strain evidence="1">NBRC 109709</strain>
    </source>
</reference>
<protein>
    <submittedName>
        <fullName evidence="1">Unnamed protein product</fullName>
    </submittedName>
</protein>
<dbReference type="InterPro" id="IPR051320">
    <property type="entry name" value="Viral_Replic_Matur_Polypro"/>
</dbReference>
<dbReference type="Gene3D" id="3.30.70.270">
    <property type="match status" value="1"/>
</dbReference>